<keyword evidence="2" id="KW-0460">Magnesium</keyword>
<reference evidence="8" key="4">
    <citation type="journal article" date="2018" name="Nat. Plants">
        <title>Whole-genome landscape of Medicago truncatula symbiotic genes.</title>
        <authorList>
            <person name="Pecrix Y."/>
            <person name="Staton S.E."/>
            <person name="Sallet E."/>
            <person name="Lelandais-Briere C."/>
            <person name="Moreau S."/>
            <person name="Carrere S."/>
            <person name="Blein T."/>
            <person name="Jardinaud M.F."/>
            <person name="Latrasse D."/>
            <person name="Zouine M."/>
            <person name="Zahm M."/>
            <person name="Kreplak J."/>
            <person name="Mayjonade B."/>
            <person name="Satge C."/>
            <person name="Perez M."/>
            <person name="Cauet S."/>
            <person name="Marande W."/>
            <person name="Chantry-Darmon C."/>
            <person name="Lopez-Roques C."/>
            <person name="Bouchez O."/>
            <person name="Berard A."/>
            <person name="Debelle F."/>
            <person name="Munos S."/>
            <person name="Bendahmane A."/>
            <person name="Berges H."/>
            <person name="Niebel A."/>
            <person name="Buitink J."/>
            <person name="Frugier F."/>
            <person name="Benhamed M."/>
            <person name="Crespi M."/>
            <person name="Gouzy J."/>
            <person name="Gamas P."/>
        </authorList>
    </citation>
    <scope>NUCLEOTIDE SEQUENCE [LARGE SCALE GENOMIC DNA]</scope>
    <source>
        <strain evidence="8">cv. Jemalong A17</strain>
    </source>
</reference>
<keyword evidence="7" id="KW-1185">Reference proteome</keyword>
<dbReference type="GO" id="GO:0015693">
    <property type="term" value="P:magnesium ion transport"/>
    <property type="evidence" value="ECO:0000318"/>
    <property type="project" value="GO_Central"/>
</dbReference>
<dbReference type="KEGG" id="mtr:25501957"/>
<accession>G7LFQ5</accession>
<keyword evidence="2" id="KW-0812">Transmembrane</keyword>
<keyword evidence="2" id="KW-0813">Transport</keyword>
<dbReference type="InterPro" id="IPR039204">
    <property type="entry name" value="MRS2-like"/>
</dbReference>
<dbReference type="Gene3D" id="1.20.58.340">
    <property type="entry name" value="Magnesium transport protein CorA, transmembrane region"/>
    <property type="match status" value="1"/>
</dbReference>
<dbReference type="Pfam" id="PF22099">
    <property type="entry name" value="MRS2-like"/>
    <property type="match status" value="2"/>
</dbReference>
<dbReference type="EMBL" id="CM001224">
    <property type="protein sequence ID" value="AET04849.2"/>
    <property type="molecule type" value="Genomic_DNA"/>
</dbReference>
<dbReference type="EnsemblPlants" id="AET04849">
    <property type="protein sequence ID" value="AET04849"/>
    <property type="gene ID" value="MTR_8g094880"/>
</dbReference>
<dbReference type="HOGENOM" id="CLU_034694_1_0_1"/>
<reference evidence="5" key="5">
    <citation type="journal article" date="2018" name="Nat. Plants">
        <title>Whole-genome landscape of Medicago truncatula symbiotic genes.</title>
        <authorList>
            <person name="Pecrix Y."/>
            <person name="Gamas P."/>
            <person name="Carrere S."/>
        </authorList>
    </citation>
    <scope>NUCLEOTIDE SEQUENCE</scope>
    <source>
        <tissue evidence="5">Leaves</tissue>
    </source>
</reference>
<dbReference type="GO" id="GO:0016020">
    <property type="term" value="C:membrane"/>
    <property type="evidence" value="ECO:0007669"/>
    <property type="project" value="UniProtKB-SubCell"/>
</dbReference>
<name>G7LFQ5_MEDTR</name>
<keyword evidence="2" id="KW-0472">Membrane</keyword>
<dbReference type="FunFam" id="2.40.128.330:FF:000001">
    <property type="entry name" value="Magnesium transporter MRS2-1"/>
    <property type="match status" value="1"/>
</dbReference>
<reference evidence="6" key="3">
    <citation type="submission" date="2015-04" db="UniProtKB">
        <authorList>
            <consortium name="EnsemblPlants"/>
        </authorList>
    </citation>
    <scope>IDENTIFICATION</scope>
    <source>
        <strain evidence="6">cv. Jemalong A17</strain>
    </source>
</reference>
<feature type="transmembrane region" description="Helical" evidence="2">
    <location>
        <begin position="360"/>
        <end position="383"/>
    </location>
</feature>
<dbReference type="EMBL" id="PSQE01000008">
    <property type="protein sequence ID" value="RHN43175.1"/>
    <property type="molecule type" value="Genomic_DNA"/>
</dbReference>
<dbReference type="FunFam" id="1.20.58.340:FF:000023">
    <property type="entry name" value="Magnesium transporter MRS2-E"/>
    <property type="match status" value="1"/>
</dbReference>
<dbReference type="PANTHER" id="PTHR13890:SF29">
    <property type="entry name" value="MAGNESIUM TRANSPORTER MRS2-F"/>
    <property type="match status" value="1"/>
</dbReference>
<comment type="similarity">
    <text evidence="1 2">Belongs to the CorA metal ion transporter (MIT) (TC 1.A.35.5) family.</text>
</comment>
<dbReference type="Proteomes" id="UP000002051">
    <property type="component" value="Chromosome 8"/>
</dbReference>
<dbReference type="EMBL" id="CM001224">
    <property type="protein sequence ID" value="KEH20937.1"/>
    <property type="molecule type" value="Genomic_DNA"/>
</dbReference>
<evidence type="ECO:0000313" key="5">
    <source>
        <dbReference type="EMBL" id="RHN43175.1"/>
    </source>
</evidence>
<feature type="transmembrane region" description="Helical" evidence="2">
    <location>
        <begin position="395"/>
        <end position="416"/>
    </location>
</feature>
<evidence type="ECO:0000313" key="7">
    <source>
        <dbReference type="Proteomes" id="UP000002051"/>
    </source>
</evidence>
<sequence length="424" mass="47889">MGMLSKEEKEKAAVGMAATMVATVRGSKQKGIAKSWMVVFETGESRVEDIDKHSIMRRTGLPARDLRVFDTKLSQPSSILGREKAIIVNLEHIRAIITSNEVLMINSIDPFFIRFLQDLQKRVLLSNNIQVPMRGSDDVDSHCEVKPLLEELLPSVQSPTHFPNNESIGVAGVSAPKQLPFEFKALESCIESACTCLEYETQRLEEETYPALGELTSQISTLNLERVRQIKTRLVALSGRVHKVAYQIENLLDDDNDMAEMYLTQKLDAQLSDQTSVKEAYNEAFDEDIDKSERSYSDTYKSYDHKPDVEELEMLLEAYFAQINGILQKLSTLSEYVGNTKDYINIMLDDKQNQLLQASIILNTMNFIVNLGILVVGVFGMNIHIDLYQGQPSQFWATTSGTVLGCVLLFLVSIWWGKRYLLPQ</sequence>
<dbReference type="eggNOG" id="KOG2662">
    <property type="taxonomic scope" value="Eukaryota"/>
</dbReference>
<reference evidence="3 7" key="1">
    <citation type="journal article" date="2011" name="Nature">
        <title>The Medicago genome provides insight into the evolution of rhizobial symbioses.</title>
        <authorList>
            <person name="Young N.D."/>
            <person name="Debelle F."/>
            <person name="Oldroyd G.E."/>
            <person name="Geurts R."/>
            <person name="Cannon S.B."/>
            <person name="Udvardi M.K."/>
            <person name="Benedito V.A."/>
            <person name="Mayer K.F."/>
            <person name="Gouzy J."/>
            <person name="Schoof H."/>
            <person name="Van de Peer Y."/>
            <person name="Proost S."/>
            <person name="Cook D.R."/>
            <person name="Meyers B.C."/>
            <person name="Spannagl M."/>
            <person name="Cheung F."/>
            <person name="De Mita S."/>
            <person name="Krishnakumar V."/>
            <person name="Gundlach H."/>
            <person name="Zhou S."/>
            <person name="Mudge J."/>
            <person name="Bharti A.K."/>
            <person name="Murray J.D."/>
            <person name="Naoumkina M.A."/>
            <person name="Rosen B."/>
            <person name="Silverstein K.A."/>
            <person name="Tang H."/>
            <person name="Rombauts S."/>
            <person name="Zhao P.X."/>
            <person name="Zhou P."/>
            <person name="Barbe V."/>
            <person name="Bardou P."/>
            <person name="Bechner M."/>
            <person name="Bellec A."/>
            <person name="Berger A."/>
            <person name="Berges H."/>
            <person name="Bidwell S."/>
            <person name="Bisseling T."/>
            <person name="Choisne N."/>
            <person name="Couloux A."/>
            <person name="Denny R."/>
            <person name="Deshpande S."/>
            <person name="Dai X."/>
            <person name="Doyle J.J."/>
            <person name="Dudez A.M."/>
            <person name="Farmer A.D."/>
            <person name="Fouteau S."/>
            <person name="Franken C."/>
            <person name="Gibelin C."/>
            <person name="Gish J."/>
            <person name="Goldstein S."/>
            <person name="Gonzalez A.J."/>
            <person name="Green P.J."/>
            <person name="Hallab A."/>
            <person name="Hartog M."/>
            <person name="Hua A."/>
            <person name="Humphray S.J."/>
            <person name="Jeong D.H."/>
            <person name="Jing Y."/>
            <person name="Jocker A."/>
            <person name="Kenton S.M."/>
            <person name="Kim D.J."/>
            <person name="Klee K."/>
            <person name="Lai H."/>
            <person name="Lang C."/>
            <person name="Lin S."/>
            <person name="Macmil S.L."/>
            <person name="Magdelenat G."/>
            <person name="Matthews L."/>
            <person name="McCorrison J."/>
            <person name="Monaghan E.L."/>
            <person name="Mun J.H."/>
            <person name="Najar F.Z."/>
            <person name="Nicholson C."/>
            <person name="Noirot C."/>
            <person name="O'Bleness M."/>
            <person name="Paule C.R."/>
            <person name="Poulain J."/>
            <person name="Prion F."/>
            <person name="Qin B."/>
            <person name="Qu C."/>
            <person name="Retzel E.F."/>
            <person name="Riddle C."/>
            <person name="Sallet E."/>
            <person name="Samain S."/>
            <person name="Samson N."/>
            <person name="Sanders I."/>
            <person name="Saurat O."/>
            <person name="Scarpelli C."/>
            <person name="Schiex T."/>
            <person name="Segurens B."/>
            <person name="Severin A.J."/>
            <person name="Sherrier D.J."/>
            <person name="Shi R."/>
            <person name="Sims S."/>
            <person name="Singer S.R."/>
            <person name="Sinharoy S."/>
            <person name="Sterck L."/>
            <person name="Viollet A."/>
            <person name="Wang B.B."/>
            <person name="Wang K."/>
            <person name="Wang M."/>
            <person name="Wang X."/>
            <person name="Warfsmann J."/>
            <person name="Weissenbach J."/>
            <person name="White D.D."/>
            <person name="White J.D."/>
            <person name="Wiley G.B."/>
            <person name="Wincker P."/>
            <person name="Xing Y."/>
            <person name="Yang L."/>
            <person name="Yao Z."/>
            <person name="Ying F."/>
            <person name="Zhai J."/>
            <person name="Zhou L."/>
            <person name="Zuber A."/>
            <person name="Denarie J."/>
            <person name="Dixon R.A."/>
            <person name="May G.D."/>
            <person name="Schwartz D.C."/>
            <person name="Rogers J."/>
            <person name="Quetier F."/>
            <person name="Town C.D."/>
            <person name="Roe B.A."/>
        </authorList>
    </citation>
    <scope>NUCLEOTIDE SEQUENCE [LARGE SCALE GENOMIC DNA]</scope>
    <source>
        <strain evidence="3">A17</strain>
        <strain evidence="6 7">cv. Jemalong A17</strain>
    </source>
</reference>
<organism evidence="3 7">
    <name type="scientific">Medicago truncatula</name>
    <name type="common">Barrel medic</name>
    <name type="synonym">Medicago tribuloides</name>
    <dbReference type="NCBI Taxonomy" id="3880"/>
    <lineage>
        <taxon>Eukaryota</taxon>
        <taxon>Viridiplantae</taxon>
        <taxon>Streptophyta</taxon>
        <taxon>Embryophyta</taxon>
        <taxon>Tracheophyta</taxon>
        <taxon>Spermatophyta</taxon>
        <taxon>Magnoliopsida</taxon>
        <taxon>eudicotyledons</taxon>
        <taxon>Gunneridae</taxon>
        <taxon>Pentapetalae</taxon>
        <taxon>rosids</taxon>
        <taxon>fabids</taxon>
        <taxon>Fabales</taxon>
        <taxon>Fabaceae</taxon>
        <taxon>Papilionoideae</taxon>
        <taxon>50 kb inversion clade</taxon>
        <taxon>NPAAA clade</taxon>
        <taxon>Hologalegina</taxon>
        <taxon>IRL clade</taxon>
        <taxon>Trifolieae</taxon>
        <taxon>Medicago</taxon>
    </lineage>
</organism>
<reference evidence="3 7" key="2">
    <citation type="journal article" date="2014" name="BMC Genomics">
        <title>An improved genome release (version Mt4.0) for the model legume Medicago truncatula.</title>
        <authorList>
            <person name="Tang H."/>
            <person name="Krishnakumar V."/>
            <person name="Bidwell S."/>
            <person name="Rosen B."/>
            <person name="Chan A."/>
            <person name="Zhou S."/>
            <person name="Gentzbittel L."/>
            <person name="Childs K.L."/>
            <person name="Yandell M."/>
            <person name="Gundlach H."/>
            <person name="Mayer K.F."/>
            <person name="Schwartz D.C."/>
            <person name="Town C.D."/>
        </authorList>
    </citation>
    <scope>GENOME REANNOTATION</scope>
    <source>
        <strain evidence="4">A17</strain>
        <strain evidence="6 7">cv. Jemalong A17</strain>
    </source>
</reference>
<dbReference type="Proteomes" id="UP000265566">
    <property type="component" value="Chromosome 8"/>
</dbReference>
<evidence type="ECO:0000313" key="4">
    <source>
        <dbReference type="EMBL" id="KEH20937.1"/>
    </source>
</evidence>
<evidence type="ECO:0000313" key="3">
    <source>
        <dbReference type="EMBL" id="AET04849.2"/>
    </source>
</evidence>
<protein>
    <recommendedName>
        <fullName evidence="2">Magnesium transporter</fullName>
    </recommendedName>
</protein>
<keyword evidence="2" id="KW-0406">Ion transport</keyword>
<evidence type="ECO:0000256" key="2">
    <source>
        <dbReference type="RuleBase" id="RU366041"/>
    </source>
</evidence>
<dbReference type="EnsemblPlants" id="KEH20937">
    <property type="protein sequence ID" value="KEH20937"/>
    <property type="gene ID" value="MTR_8g094905"/>
</dbReference>
<accession>A0A0C3Y6F6</accession>
<dbReference type="PANTHER" id="PTHR13890">
    <property type="entry name" value="RNA SPLICING PROTEIN MRS2, MITOCHONDRIAL"/>
    <property type="match status" value="1"/>
</dbReference>
<dbReference type="AlphaFoldDB" id="G7LFQ5"/>
<dbReference type="OrthoDB" id="10251508at2759"/>
<comment type="subcellular location">
    <subcellularLocation>
        <location evidence="2">Membrane</location>
        <topology evidence="2">Multi-pass membrane protein</topology>
    </subcellularLocation>
</comment>
<dbReference type="Gramene" id="rna49711">
    <property type="protein sequence ID" value="RHN43175.1"/>
    <property type="gene ID" value="gene49711"/>
</dbReference>
<proteinExistence type="inferred from homology"/>
<dbReference type="CDD" id="cd12823">
    <property type="entry name" value="Mrs2_Mfm1p-like"/>
    <property type="match status" value="1"/>
</dbReference>
<evidence type="ECO:0000313" key="6">
    <source>
        <dbReference type="EnsemblPlants" id="AET04849"/>
    </source>
</evidence>
<evidence type="ECO:0000256" key="1">
    <source>
        <dbReference type="ARBA" id="ARBA00007535"/>
    </source>
</evidence>
<evidence type="ECO:0000313" key="8">
    <source>
        <dbReference type="Proteomes" id="UP000265566"/>
    </source>
</evidence>
<dbReference type="Gene3D" id="2.40.128.330">
    <property type="match status" value="1"/>
</dbReference>
<keyword evidence="2" id="KW-1133">Transmembrane helix</keyword>
<dbReference type="GO" id="GO:0015095">
    <property type="term" value="F:magnesium ion transmembrane transporter activity"/>
    <property type="evidence" value="ECO:0000318"/>
    <property type="project" value="GO_Central"/>
</dbReference>
<dbReference type="PaxDb" id="3880-AET04849"/>
<gene>
    <name evidence="6" type="primary">25501957</name>
    <name evidence="3" type="ordered locus">MTR_8g094880</name>
    <name evidence="4" type="ordered locus">MTR_8g094905</name>
    <name evidence="5" type="ORF">MtrunA17_Chr8g0384941</name>
</gene>
<comment type="function">
    <text evidence="2">Magnesium transporter that may mediate the influx of magnesium.</text>
</comment>